<dbReference type="CDD" id="cd09274">
    <property type="entry name" value="RNase_HI_RT_Ty3"/>
    <property type="match status" value="1"/>
</dbReference>
<keyword evidence="3" id="KW-0540">Nuclease</keyword>
<dbReference type="InterPro" id="IPR043502">
    <property type="entry name" value="DNA/RNA_pol_sf"/>
</dbReference>
<dbReference type="AlphaFoldDB" id="A0A8S3TUS4"/>
<dbReference type="Proteomes" id="UP000683360">
    <property type="component" value="Unassembled WGS sequence"/>
</dbReference>
<protein>
    <recommendedName>
        <fullName evidence="7">Reverse transcriptase RNase H-like domain-containing protein</fullName>
    </recommendedName>
</protein>
<gene>
    <name evidence="8" type="ORF">MEDL_45232</name>
</gene>
<evidence type="ECO:0000256" key="3">
    <source>
        <dbReference type="ARBA" id="ARBA00022722"/>
    </source>
</evidence>
<name>A0A8S3TUS4_MYTED</name>
<evidence type="ECO:0000256" key="6">
    <source>
        <dbReference type="ARBA" id="ARBA00022918"/>
    </source>
</evidence>
<keyword evidence="5" id="KW-0378">Hydrolase</keyword>
<dbReference type="Pfam" id="PF17917">
    <property type="entry name" value="RT_RNaseH"/>
    <property type="match status" value="1"/>
</dbReference>
<feature type="domain" description="Reverse transcriptase RNase H-like" evidence="7">
    <location>
        <begin position="156"/>
        <end position="229"/>
    </location>
</feature>
<sequence length="355" mass="40195">MPAPNNATTATANEQPEEIVNTSPIPTAKTGTSSNTVNTAPHIIPPPPGFASHHGHRYNVNFESFSGRGNATEFWAMFMAFVTLQGMPKVSFILILPFHLTGKAREWFSVLDKKHKVSLTSIKEAFLKRFKPLIKRGVKLTDLKQGDTESVDEYIHRAMSFNSENSVYEDFLVSITEKECLAIIRGVESYRPYLANSHFTIVTDHSALTWLKTAKLSRRLERCALKLQDLDYDIIHRPGTSNVVADCLSRRPYNEAPAIQSVTNARQESEPDSEWLPNGWQTYTTFYYDDESPENCPVISALEADQLPEHLANHISLFEKQIQCPDVSDIIKYLQDRKFPEDEKLSRAIVSESPY</sequence>
<dbReference type="PANTHER" id="PTHR37984:SF5">
    <property type="entry name" value="PROTEIN NYNRIN-LIKE"/>
    <property type="match status" value="1"/>
</dbReference>
<reference evidence="8" key="1">
    <citation type="submission" date="2021-03" db="EMBL/GenBank/DDBJ databases">
        <authorList>
            <person name="Bekaert M."/>
        </authorList>
    </citation>
    <scope>NUCLEOTIDE SEQUENCE</scope>
</reference>
<dbReference type="PANTHER" id="PTHR37984">
    <property type="entry name" value="PROTEIN CBG26694"/>
    <property type="match status" value="1"/>
</dbReference>
<evidence type="ECO:0000256" key="4">
    <source>
        <dbReference type="ARBA" id="ARBA00022759"/>
    </source>
</evidence>
<evidence type="ECO:0000256" key="1">
    <source>
        <dbReference type="ARBA" id="ARBA00022679"/>
    </source>
</evidence>
<dbReference type="GO" id="GO:0016787">
    <property type="term" value="F:hydrolase activity"/>
    <property type="evidence" value="ECO:0007669"/>
    <property type="project" value="UniProtKB-KW"/>
</dbReference>
<dbReference type="EMBL" id="CAJPWZ010002187">
    <property type="protein sequence ID" value="CAG2232507.1"/>
    <property type="molecule type" value="Genomic_DNA"/>
</dbReference>
<keyword evidence="6" id="KW-0695">RNA-directed DNA polymerase</keyword>
<evidence type="ECO:0000313" key="8">
    <source>
        <dbReference type="EMBL" id="CAG2232507.1"/>
    </source>
</evidence>
<dbReference type="SUPFAM" id="SSF56672">
    <property type="entry name" value="DNA/RNA polymerases"/>
    <property type="match status" value="1"/>
</dbReference>
<proteinExistence type="predicted"/>
<dbReference type="GO" id="GO:0003964">
    <property type="term" value="F:RNA-directed DNA polymerase activity"/>
    <property type="evidence" value="ECO:0007669"/>
    <property type="project" value="UniProtKB-KW"/>
</dbReference>
<accession>A0A8S3TUS4</accession>
<keyword evidence="4" id="KW-0255">Endonuclease</keyword>
<evidence type="ECO:0000256" key="2">
    <source>
        <dbReference type="ARBA" id="ARBA00022695"/>
    </source>
</evidence>
<dbReference type="GO" id="GO:0004519">
    <property type="term" value="F:endonuclease activity"/>
    <property type="evidence" value="ECO:0007669"/>
    <property type="project" value="UniProtKB-KW"/>
</dbReference>
<dbReference type="InterPro" id="IPR050951">
    <property type="entry name" value="Retrovirus_Pol_polyprotein"/>
</dbReference>
<evidence type="ECO:0000256" key="5">
    <source>
        <dbReference type="ARBA" id="ARBA00022801"/>
    </source>
</evidence>
<comment type="caution">
    <text evidence="8">The sequence shown here is derived from an EMBL/GenBank/DDBJ whole genome shotgun (WGS) entry which is preliminary data.</text>
</comment>
<evidence type="ECO:0000313" key="9">
    <source>
        <dbReference type="Proteomes" id="UP000683360"/>
    </source>
</evidence>
<keyword evidence="1" id="KW-0808">Transferase</keyword>
<dbReference type="InterPro" id="IPR041373">
    <property type="entry name" value="RT_RNaseH"/>
</dbReference>
<keyword evidence="2" id="KW-0548">Nucleotidyltransferase</keyword>
<dbReference type="OrthoDB" id="425619at2759"/>
<evidence type="ECO:0000259" key="7">
    <source>
        <dbReference type="Pfam" id="PF17917"/>
    </source>
</evidence>
<keyword evidence="9" id="KW-1185">Reference proteome</keyword>
<organism evidence="8 9">
    <name type="scientific">Mytilus edulis</name>
    <name type="common">Blue mussel</name>
    <dbReference type="NCBI Taxonomy" id="6550"/>
    <lineage>
        <taxon>Eukaryota</taxon>
        <taxon>Metazoa</taxon>
        <taxon>Spiralia</taxon>
        <taxon>Lophotrochozoa</taxon>
        <taxon>Mollusca</taxon>
        <taxon>Bivalvia</taxon>
        <taxon>Autobranchia</taxon>
        <taxon>Pteriomorphia</taxon>
        <taxon>Mytilida</taxon>
        <taxon>Mytiloidea</taxon>
        <taxon>Mytilidae</taxon>
        <taxon>Mytilinae</taxon>
        <taxon>Mytilus</taxon>
    </lineage>
</organism>